<keyword evidence="2" id="KW-1185">Reference proteome</keyword>
<evidence type="ECO:0000313" key="1">
    <source>
        <dbReference type="EMBL" id="KAL3954481.1"/>
    </source>
</evidence>
<sequence length="187" mass="20445">MALAEDPKSQEMPQSRICEQQKSLVTERQELGGQAIAELYGEISATPTNYDQAGGVQQSGLCSFPTQISPQSQETPGALYELSTPPACATSPIGETSNNSNKSEHMVVMAPGVSGENFGQQEYHSATSLPLPARPSLGLRHSKDFTARELQSLELEYAQLESRRQRILEIETIERRQADLRARLGLA</sequence>
<name>A0ACC4DDR8_PURLI</name>
<gene>
    <name evidence="1" type="ORF">ACCO45_010044</name>
</gene>
<reference evidence="1" key="1">
    <citation type="submission" date="2024-12" db="EMBL/GenBank/DDBJ databases">
        <title>Comparative genomics and development of molecular markers within Purpureocillium lilacinum and among Purpureocillium species.</title>
        <authorList>
            <person name="Yeh Z.-Y."/>
            <person name="Ni N.-T."/>
            <person name="Lo P.-H."/>
            <person name="Mushyakhwo K."/>
            <person name="Lin C.-F."/>
            <person name="Nai Y.-S."/>
        </authorList>
    </citation>
    <scope>NUCLEOTIDE SEQUENCE</scope>
    <source>
        <strain evidence="1">NCHU-NPUST-175</strain>
    </source>
</reference>
<dbReference type="Proteomes" id="UP001638806">
    <property type="component" value="Unassembled WGS sequence"/>
</dbReference>
<evidence type="ECO:0000313" key="2">
    <source>
        <dbReference type="Proteomes" id="UP001638806"/>
    </source>
</evidence>
<comment type="caution">
    <text evidence="1">The sequence shown here is derived from an EMBL/GenBank/DDBJ whole genome shotgun (WGS) entry which is preliminary data.</text>
</comment>
<organism evidence="1 2">
    <name type="scientific">Purpureocillium lilacinum</name>
    <name type="common">Paecilomyces lilacinus</name>
    <dbReference type="NCBI Taxonomy" id="33203"/>
    <lineage>
        <taxon>Eukaryota</taxon>
        <taxon>Fungi</taxon>
        <taxon>Dikarya</taxon>
        <taxon>Ascomycota</taxon>
        <taxon>Pezizomycotina</taxon>
        <taxon>Sordariomycetes</taxon>
        <taxon>Hypocreomycetidae</taxon>
        <taxon>Hypocreales</taxon>
        <taxon>Ophiocordycipitaceae</taxon>
        <taxon>Purpureocillium</taxon>
    </lineage>
</organism>
<protein>
    <submittedName>
        <fullName evidence="1">Uncharacterized protein</fullName>
    </submittedName>
</protein>
<dbReference type="EMBL" id="JBGNUJ010000010">
    <property type="protein sequence ID" value="KAL3954481.1"/>
    <property type="molecule type" value="Genomic_DNA"/>
</dbReference>
<accession>A0ACC4DDR8</accession>
<proteinExistence type="predicted"/>